<dbReference type="EMBL" id="CAJPWZ010001791">
    <property type="protein sequence ID" value="CAG2223630.1"/>
    <property type="molecule type" value="Genomic_DNA"/>
</dbReference>
<organism evidence="1 2">
    <name type="scientific">Mytilus edulis</name>
    <name type="common">Blue mussel</name>
    <dbReference type="NCBI Taxonomy" id="6550"/>
    <lineage>
        <taxon>Eukaryota</taxon>
        <taxon>Metazoa</taxon>
        <taxon>Spiralia</taxon>
        <taxon>Lophotrochozoa</taxon>
        <taxon>Mollusca</taxon>
        <taxon>Bivalvia</taxon>
        <taxon>Autobranchia</taxon>
        <taxon>Pteriomorphia</taxon>
        <taxon>Mytilida</taxon>
        <taxon>Mytiloidea</taxon>
        <taxon>Mytilidae</taxon>
        <taxon>Mytilinae</taxon>
        <taxon>Mytilus</taxon>
    </lineage>
</organism>
<sequence>MEMYEAKIKSWEDSIPTNLDKIDHAKRQTETFLESMQNILLQEQTRLNESFQETVENIYLKSESKINSALESKIGEFEDKSESALELLQSSLVQDQTRFNETVTNMYTQSESKVKRVLNSVSSKMDEFRKFHKKGENAQELMQSSLMQDQARFNESFHETVKNMYIQLDSKVKDVLYSVSFKMDEFSKSHKNGENDLELVQSSLMQDQARFNESIHKTVKNMYIQLDSKVKDVLDSVSSKMDEFRKSHKDGENTLELMHSSSCKIRHDLTSPSTKL</sequence>
<gene>
    <name evidence="1" type="ORF">MEDL_36970</name>
</gene>
<name>A0A8S3SZ94_MYTED</name>
<dbReference type="AlphaFoldDB" id="A0A8S3SZ94"/>
<evidence type="ECO:0000313" key="1">
    <source>
        <dbReference type="EMBL" id="CAG2223630.1"/>
    </source>
</evidence>
<dbReference type="Proteomes" id="UP000683360">
    <property type="component" value="Unassembled WGS sequence"/>
</dbReference>
<proteinExistence type="predicted"/>
<accession>A0A8S3SZ94</accession>
<dbReference type="OrthoDB" id="10466905at2759"/>
<reference evidence="1" key="1">
    <citation type="submission" date="2021-03" db="EMBL/GenBank/DDBJ databases">
        <authorList>
            <person name="Bekaert M."/>
        </authorList>
    </citation>
    <scope>NUCLEOTIDE SEQUENCE</scope>
</reference>
<protein>
    <submittedName>
        <fullName evidence="1">Uncharacterized protein</fullName>
    </submittedName>
</protein>
<keyword evidence="2" id="KW-1185">Reference proteome</keyword>
<evidence type="ECO:0000313" key="2">
    <source>
        <dbReference type="Proteomes" id="UP000683360"/>
    </source>
</evidence>
<comment type="caution">
    <text evidence="1">The sequence shown here is derived from an EMBL/GenBank/DDBJ whole genome shotgun (WGS) entry which is preliminary data.</text>
</comment>